<keyword evidence="14" id="KW-0813">Transport</keyword>
<evidence type="ECO:0000256" key="4">
    <source>
        <dbReference type="ARBA" id="ARBA00001974"/>
    </source>
</evidence>
<accession>A0A7H1NQE6</accession>
<name>A0A7H1NQE6_9PROT</name>
<evidence type="ECO:0000313" key="24">
    <source>
        <dbReference type="EMBL" id="QNT78006.1"/>
    </source>
</evidence>
<dbReference type="Proteomes" id="UP000516349">
    <property type="component" value="Chromosome"/>
</dbReference>
<dbReference type="Pfam" id="PF00258">
    <property type="entry name" value="Flavodoxin_1"/>
    <property type="match status" value="1"/>
</dbReference>
<dbReference type="SUPFAM" id="SSF53706">
    <property type="entry name" value="Formate dehydrogenase/DMSO reductase, domains 1-3"/>
    <property type="match status" value="1"/>
</dbReference>
<dbReference type="PRINTS" id="PR00371">
    <property type="entry name" value="FPNCR"/>
</dbReference>
<dbReference type="CDD" id="cd02754">
    <property type="entry name" value="MopB_Nitrate-R-NapA-like"/>
    <property type="match status" value="1"/>
</dbReference>
<dbReference type="InterPro" id="IPR039261">
    <property type="entry name" value="FNR_nucleotide-bd"/>
</dbReference>
<comment type="catalytic activity">
    <reaction evidence="20">
        <text>hydrogen sulfide + 3 NADP(+) + 3 H2O = sulfite + 3 NADPH + 4 H(+)</text>
        <dbReference type="Rhea" id="RHEA:13801"/>
        <dbReference type="ChEBI" id="CHEBI:15377"/>
        <dbReference type="ChEBI" id="CHEBI:15378"/>
        <dbReference type="ChEBI" id="CHEBI:17359"/>
        <dbReference type="ChEBI" id="CHEBI:29919"/>
        <dbReference type="ChEBI" id="CHEBI:57783"/>
        <dbReference type="ChEBI" id="CHEBI:58349"/>
        <dbReference type="EC" id="1.8.1.2"/>
    </reaction>
</comment>
<dbReference type="InterPro" id="IPR006656">
    <property type="entry name" value="Mopterin_OxRdtase"/>
</dbReference>
<comment type="cofactor">
    <cofactor evidence="1">
        <name>FMN</name>
        <dbReference type="ChEBI" id="CHEBI:58210"/>
    </cofactor>
</comment>
<evidence type="ECO:0000256" key="19">
    <source>
        <dbReference type="ARBA" id="ARBA00023192"/>
    </source>
</evidence>
<evidence type="ECO:0000256" key="5">
    <source>
        <dbReference type="ARBA" id="ARBA00008747"/>
    </source>
</evidence>
<evidence type="ECO:0000313" key="25">
    <source>
        <dbReference type="Proteomes" id="UP000516349"/>
    </source>
</evidence>
<evidence type="ECO:0000256" key="6">
    <source>
        <dbReference type="ARBA" id="ARBA00012604"/>
    </source>
</evidence>
<evidence type="ECO:0000256" key="16">
    <source>
        <dbReference type="ARBA" id="ARBA00023004"/>
    </source>
</evidence>
<dbReference type="GO" id="GO:0004783">
    <property type="term" value="F:sulfite reductase (NADPH) activity"/>
    <property type="evidence" value="ECO:0007669"/>
    <property type="project" value="UniProtKB-EC"/>
</dbReference>
<evidence type="ECO:0000256" key="12">
    <source>
        <dbReference type="ARBA" id="ARBA00022827"/>
    </source>
</evidence>
<dbReference type="SMART" id="SM00926">
    <property type="entry name" value="Molybdop_Fe4S4"/>
    <property type="match status" value="1"/>
</dbReference>
<keyword evidence="7" id="KW-0004">4Fe-4S</keyword>
<keyword evidence="14" id="KW-0249">Electron transport</keyword>
<dbReference type="PROSITE" id="PS51669">
    <property type="entry name" value="4FE4S_MOW_BIS_MGD"/>
    <property type="match status" value="1"/>
</dbReference>
<dbReference type="InterPro" id="IPR006963">
    <property type="entry name" value="Mopterin_OxRdtase_4Fe-4S_dom"/>
</dbReference>
<dbReference type="Gene3D" id="2.20.25.90">
    <property type="entry name" value="ADC-like domains"/>
    <property type="match status" value="1"/>
</dbReference>
<comment type="cofactor">
    <cofactor evidence="4">
        <name>FAD</name>
        <dbReference type="ChEBI" id="CHEBI:57692"/>
    </cofactor>
</comment>
<dbReference type="PROSITE" id="PS50902">
    <property type="entry name" value="FLAVODOXIN_LIKE"/>
    <property type="match status" value="1"/>
</dbReference>
<dbReference type="GO" id="GO:0051539">
    <property type="term" value="F:4 iron, 4 sulfur cluster binding"/>
    <property type="evidence" value="ECO:0007669"/>
    <property type="project" value="UniProtKB-KW"/>
</dbReference>
<evidence type="ECO:0000259" key="22">
    <source>
        <dbReference type="PROSITE" id="PS51384"/>
    </source>
</evidence>
<dbReference type="GO" id="GO:0016020">
    <property type="term" value="C:membrane"/>
    <property type="evidence" value="ECO:0007669"/>
    <property type="project" value="TreeGrafter"/>
</dbReference>
<dbReference type="Gene3D" id="3.40.50.360">
    <property type="match status" value="1"/>
</dbReference>
<keyword evidence="10" id="KW-0288">FMN</keyword>
<dbReference type="Gene3D" id="2.40.40.20">
    <property type="match status" value="1"/>
</dbReference>
<dbReference type="InterPro" id="IPR023173">
    <property type="entry name" value="NADPH_Cyt_P450_Rdtase_alpha"/>
</dbReference>
<evidence type="ECO:0000256" key="3">
    <source>
        <dbReference type="ARBA" id="ARBA00001966"/>
    </source>
</evidence>
<dbReference type="Pfam" id="PF01568">
    <property type="entry name" value="Molydop_binding"/>
    <property type="match status" value="1"/>
</dbReference>
<dbReference type="EMBL" id="CP060244">
    <property type="protein sequence ID" value="QNT78006.1"/>
    <property type="molecule type" value="Genomic_DNA"/>
</dbReference>
<dbReference type="InterPro" id="IPR017938">
    <property type="entry name" value="Riboflavin_synthase-like_b-brl"/>
</dbReference>
<feature type="domain" description="FAD-binding FR-type" evidence="22">
    <location>
        <begin position="955"/>
        <end position="1194"/>
    </location>
</feature>
<evidence type="ECO:0000256" key="13">
    <source>
        <dbReference type="ARBA" id="ARBA00022857"/>
    </source>
</evidence>
<dbReference type="CDD" id="cd06199">
    <property type="entry name" value="SiR"/>
    <property type="match status" value="1"/>
</dbReference>
<evidence type="ECO:0000256" key="1">
    <source>
        <dbReference type="ARBA" id="ARBA00001917"/>
    </source>
</evidence>
<evidence type="ECO:0000256" key="15">
    <source>
        <dbReference type="ARBA" id="ARBA00023002"/>
    </source>
</evidence>
<keyword evidence="13" id="KW-0521">NADP</keyword>
<comment type="similarity">
    <text evidence="5">Belongs to the prokaryotic molybdopterin-containing oxidoreductase family. NasA/NapA/NarB subfamily.</text>
</comment>
<dbReference type="InterPro" id="IPR017927">
    <property type="entry name" value="FAD-bd_FR_type"/>
</dbReference>
<protein>
    <recommendedName>
        <fullName evidence="6">assimilatory sulfite reductase (NADPH)</fullName>
        <ecNumber evidence="6">1.8.1.2</ecNumber>
    </recommendedName>
</protein>
<dbReference type="InterPro" id="IPR029039">
    <property type="entry name" value="Flavoprotein-like_sf"/>
</dbReference>
<keyword evidence="17" id="KW-0411">Iron-sulfur</keyword>
<dbReference type="InterPro" id="IPR008254">
    <property type="entry name" value="Flavodoxin/NO_synth"/>
</dbReference>
<dbReference type="InterPro" id="IPR003097">
    <property type="entry name" value="CysJ-like_FAD-binding"/>
</dbReference>
<evidence type="ECO:0000256" key="8">
    <source>
        <dbReference type="ARBA" id="ARBA00022505"/>
    </source>
</evidence>
<evidence type="ECO:0000256" key="17">
    <source>
        <dbReference type="ARBA" id="ARBA00023014"/>
    </source>
</evidence>
<dbReference type="GO" id="GO:0019344">
    <property type="term" value="P:cysteine biosynthetic process"/>
    <property type="evidence" value="ECO:0007669"/>
    <property type="project" value="UniProtKB-KW"/>
</dbReference>
<evidence type="ECO:0000256" key="18">
    <source>
        <dbReference type="ARBA" id="ARBA00023063"/>
    </source>
</evidence>
<keyword evidence="8" id="KW-0500">Molybdenum</keyword>
<dbReference type="InterPro" id="IPR041957">
    <property type="entry name" value="CT_Nitrate-R-NapA-like"/>
</dbReference>
<dbReference type="GO" id="GO:0043546">
    <property type="term" value="F:molybdopterin cofactor binding"/>
    <property type="evidence" value="ECO:0007669"/>
    <property type="project" value="InterPro"/>
</dbReference>
<evidence type="ECO:0000259" key="23">
    <source>
        <dbReference type="PROSITE" id="PS51669"/>
    </source>
</evidence>
<feature type="domain" description="Flavodoxin-like" evidence="21">
    <location>
        <begin position="763"/>
        <end position="902"/>
    </location>
</feature>
<dbReference type="PROSITE" id="PS51384">
    <property type="entry name" value="FAD_FR"/>
    <property type="match status" value="1"/>
</dbReference>
<evidence type="ECO:0000256" key="2">
    <source>
        <dbReference type="ARBA" id="ARBA00001942"/>
    </source>
</evidence>
<dbReference type="GO" id="GO:1990204">
    <property type="term" value="C:oxidoreductase complex"/>
    <property type="evidence" value="ECO:0007669"/>
    <property type="project" value="UniProtKB-ARBA"/>
</dbReference>
<dbReference type="InterPro" id="IPR009010">
    <property type="entry name" value="Asp_de-COase-like_dom_sf"/>
</dbReference>
<evidence type="ECO:0000256" key="7">
    <source>
        <dbReference type="ARBA" id="ARBA00022485"/>
    </source>
</evidence>
<keyword evidence="12" id="KW-0274">FAD</keyword>
<proteinExistence type="inferred from homology"/>
<dbReference type="SUPFAM" id="SSF50692">
    <property type="entry name" value="ADC-like"/>
    <property type="match status" value="1"/>
</dbReference>
<dbReference type="GO" id="GO:0010181">
    <property type="term" value="F:FMN binding"/>
    <property type="evidence" value="ECO:0007669"/>
    <property type="project" value="InterPro"/>
</dbReference>
<dbReference type="InterPro" id="IPR001433">
    <property type="entry name" value="OxRdtase_FAD/NAD-bd"/>
</dbReference>
<evidence type="ECO:0000256" key="11">
    <source>
        <dbReference type="ARBA" id="ARBA00022723"/>
    </source>
</evidence>
<evidence type="ECO:0000256" key="14">
    <source>
        <dbReference type="ARBA" id="ARBA00022982"/>
    </source>
</evidence>
<feature type="domain" description="4Fe-4S Mo/W bis-MGD-type" evidence="23">
    <location>
        <begin position="4"/>
        <end position="60"/>
    </location>
</feature>
<dbReference type="FunFam" id="3.40.50.80:FF:000001">
    <property type="entry name" value="NADPH--cytochrome P450 reductase 1"/>
    <property type="match status" value="1"/>
</dbReference>
<dbReference type="Gene3D" id="2.40.30.10">
    <property type="entry name" value="Translation factors"/>
    <property type="match status" value="1"/>
</dbReference>
<dbReference type="Pfam" id="PF00667">
    <property type="entry name" value="FAD_binding_1"/>
    <property type="match status" value="1"/>
</dbReference>
<keyword evidence="19" id="KW-0198">Cysteine biosynthesis</keyword>
<dbReference type="InterPro" id="IPR001709">
    <property type="entry name" value="Flavoprot_Pyr_Nucl_cyt_Rdtase"/>
</dbReference>
<gene>
    <name evidence="24" type="primary">napA_1</name>
    <name evidence="24" type="ORF">JGUZn3_07730</name>
</gene>
<dbReference type="PANTHER" id="PTHR43105">
    <property type="entry name" value="RESPIRATORY NITRATE REDUCTASE"/>
    <property type="match status" value="1"/>
</dbReference>
<comment type="cofactor">
    <cofactor evidence="2">
        <name>Mo-bis(molybdopterin guanine dinucleotide)</name>
        <dbReference type="ChEBI" id="CHEBI:60539"/>
    </cofactor>
</comment>
<evidence type="ECO:0000256" key="20">
    <source>
        <dbReference type="ARBA" id="ARBA00052219"/>
    </source>
</evidence>
<dbReference type="SUPFAM" id="SSF63380">
    <property type="entry name" value="Riboflavin synthase domain-like"/>
    <property type="match status" value="1"/>
</dbReference>
<keyword evidence="9" id="KW-0285">Flavoprotein</keyword>
<dbReference type="EC" id="1.8.1.2" evidence="6"/>
<dbReference type="SUPFAM" id="SSF52343">
    <property type="entry name" value="Ferredoxin reductase-like, C-terminal NADP-linked domain"/>
    <property type="match status" value="1"/>
</dbReference>
<dbReference type="Gene3D" id="3.40.50.80">
    <property type="entry name" value="Nucleotide-binding domain of ferredoxin-NADP reductase (FNR) module"/>
    <property type="match status" value="1"/>
</dbReference>
<keyword evidence="11" id="KW-0479">Metal-binding</keyword>
<dbReference type="SUPFAM" id="SSF52218">
    <property type="entry name" value="Flavoproteins"/>
    <property type="match status" value="1"/>
</dbReference>
<organism evidence="24 25">
    <name type="scientific">Entomobacter blattae</name>
    <dbReference type="NCBI Taxonomy" id="2762277"/>
    <lineage>
        <taxon>Bacteria</taxon>
        <taxon>Pseudomonadati</taxon>
        <taxon>Pseudomonadota</taxon>
        <taxon>Alphaproteobacteria</taxon>
        <taxon>Acetobacterales</taxon>
        <taxon>Acetobacteraceae</taxon>
        <taxon>Entomobacter</taxon>
    </lineage>
</organism>
<dbReference type="PANTHER" id="PTHR43105:SF9">
    <property type="entry name" value="NADPH-FE(3+) OXIDOREDUCTASE SUBUNIT ALPHA"/>
    <property type="match status" value="1"/>
</dbReference>
<dbReference type="Pfam" id="PF00384">
    <property type="entry name" value="Molybdopterin"/>
    <property type="match status" value="1"/>
</dbReference>
<sequence length="1320" mass="146296">MVGTKQVKSVCPYCGVGCGTVLTLEEGQIKKIEGDKTHPVNMGRLCTKGSTAHQVVAHPERLTHHWIRKKRGEAASPTSTEEAVSHVAAILKTLLEEHGPDAISFYVSGQMSLEAQYLVTKLAKGFIRTRYVESNSRLCMASASAGYKQSLGADAPPGSYEDMDCTHLFFVIGSNMADCHPILYLRMMDRIRQGAKLIVVDPRQTPMAEKADLFLQLKAGTDMALLNGLLHCLVKEQRIDRDFIENFTEGWAAMPAFLEPYTPAFVSYITGLAEHDICKAAQMIAEAPEWISCWTMGLNQSTSGTAHTNAICNLHLATGAICRPGSGPLSLTGQPNAMGGRDIGYMGAGLPGQRSALEAEDRAFVENMWGLPPSTLPTDGGEGTLGLFRQLRVGAIKACWIICTNPVASIPHRQLVQEALERADYVIVQDIFEKTETTPYADTLLAGALWAEGDGVMVNSDRTLTLATKALEPPGFALPDWQLIAKVAVAMGYGHAFSYTSSAEIFEEICQFWNPKTGYDLRGITYKDLQKGSAQWPASPQDDPHARGRIRYINNGHSQARCQAKGASAPQAPVWPRLNFATPSGKAVFHARPFVPPAERVDEAYPFILNTGRVQNQWHTATKTGKIEALNRLNPGPFIEVNPYDAKALGLKTGLKRGVDKGEMVQVISRRGKALLPLVISHRVKRGNCFVPFHWSDLFGEDMAINAVTNPAVDATSLQPELKYCAVNLLAVDPSSEQADDLSQPQPLKAVEMLEASPLAGQVVLLWASQTGKTEQLAYQCQAKLKDYGITVVLQRLGETILADLRAASCVLAMVSTFGDGAPPDAELPFWEEVEACKDTDYLLSLPVSVMAFGDRSYAQFCGFGKKLEKALHAMGAYLFIPHYESEHDDMQPVGQWLAEVIAALSGNISLLASNKKGRSESIKDKEGHHALKKNENGIACIRLDLGIQAPAVKRKTEFARLVKNARLNQQDSLKDTRHYIFHTAGLSLAYEAGDALGVVPENDPRLIATILSCLGFSAHDLVHVPGHEPMVLQEALAHHYEISRLSIDFLRFVCDHTKSGYLAQLLEEDNAEECRQWVWAHQIVDVLRTYPIKCTPQEWVDQLKPLQPRFYSIASSPLVAPEHIHLTVSTLRYYCKDELRGGVCSTFLADRAEKAKLFIQPSAHFRLPEDSERAVIMVGAGTGVAPFRAFLQERRARGDKGKNWLFFGEQHFHSDFYYRHEWEEYTQQGYLSCFDTAFSRDQGHKVYVQHRIMEKGAELWRWLQEGANFYICGDALHMAREVEGAFQSIIATYGHMSDEMAQAYLLNMQKEKRYMKDIY</sequence>
<dbReference type="Gene3D" id="3.40.50.740">
    <property type="match status" value="1"/>
</dbReference>
<evidence type="ECO:0000259" key="21">
    <source>
        <dbReference type="PROSITE" id="PS50902"/>
    </source>
</evidence>
<dbReference type="GO" id="GO:0042128">
    <property type="term" value="P:nitrate assimilation"/>
    <property type="evidence" value="ECO:0007669"/>
    <property type="project" value="UniProtKB-KW"/>
</dbReference>
<dbReference type="KEGG" id="ebla:JGUZn3_07730"/>
<keyword evidence="15 24" id="KW-0560">Oxidoreductase</keyword>
<dbReference type="GO" id="GO:0045333">
    <property type="term" value="P:cellular respiration"/>
    <property type="evidence" value="ECO:0007669"/>
    <property type="project" value="UniProtKB-ARBA"/>
</dbReference>
<dbReference type="InterPro" id="IPR006657">
    <property type="entry name" value="MoPterin_dinucl-bd_dom"/>
</dbReference>
<evidence type="ECO:0000256" key="10">
    <source>
        <dbReference type="ARBA" id="ARBA00022643"/>
    </source>
</evidence>
<keyword evidence="25" id="KW-1185">Reference proteome</keyword>
<dbReference type="GO" id="GO:0046872">
    <property type="term" value="F:metal ion binding"/>
    <property type="evidence" value="ECO:0007669"/>
    <property type="project" value="UniProtKB-KW"/>
</dbReference>
<dbReference type="InterPro" id="IPR050123">
    <property type="entry name" value="Prok_molybdopt-oxidoreductase"/>
</dbReference>
<evidence type="ECO:0000256" key="9">
    <source>
        <dbReference type="ARBA" id="ARBA00022630"/>
    </source>
</evidence>
<reference evidence="24 25" key="1">
    <citation type="submission" date="2020-08" db="EMBL/GenBank/DDBJ databases">
        <title>Complete genome sequence of Entomobacter blattae G55GP.</title>
        <authorList>
            <person name="Poehlein A."/>
            <person name="Guzman J."/>
            <person name="Daniel R."/>
            <person name="Vilcinskas A."/>
        </authorList>
    </citation>
    <scope>NUCLEOTIDE SEQUENCE [LARGE SCALE GENOMIC DNA]</scope>
    <source>
        <strain evidence="24 25">G55GP</strain>
    </source>
</reference>
<dbReference type="RefSeq" id="WP_203414392.1">
    <property type="nucleotide sequence ID" value="NZ_CP060244.1"/>
</dbReference>
<keyword evidence="18" id="KW-0534">Nitrate assimilation</keyword>
<dbReference type="Gene3D" id="3.40.228.10">
    <property type="entry name" value="Dimethylsulfoxide Reductase, domain 2"/>
    <property type="match status" value="1"/>
</dbReference>
<keyword evidence="16" id="KW-0408">Iron</keyword>
<comment type="cofactor">
    <cofactor evidence="3">
        <name>[4Fe-4S] cluster</name>
        <dbReference type="ChEBI" id="CHEBI:49883"/>
    </cofactor>
</comment>
<dbReference type="Pfam" id="PF04879">
    <property type="entry name" value="Molybdop_Fe4S4"/>
    <property type="match status" value="1"/>
</dbReference>
<dbReference type="Gene3D" id="1.20.990.10">
    <property type="entry name" value="NADPH-cytochrome p450 Reductase, Chain A, domain 3"/>
    <property type="match status" value="1"/>
</dbReference>
<dbReference type="Pfam" id="PF00175">
    <property type="entry name" value="NAD_binding_1"/>
    <property type="match status" value="1"/>
</dbReference>
<dbReference type="CDD" id="cd02791">
    <property type="entry name" value="MopB_CT_Nitrate-R-NapA-like"/>
    <property type="match status" value="1"/>
</dbReference>
<keyword evidence="19" id="KW-0028">Amino-acid biosynthesis</keyword>